<protein>
    <recommendedName>
        <fullName evidence="3">Aminotransferase-like plant mobile domain-containing protein</fullName>
    </recommendedName>
</protein>
<dbReference type="Gramene" id="Psat01G0048600-T1">
    <property type="protein sequence ID" value="KAI5441042.1"/>
    <property type="gene ID" value="KIW84_010486"/>
</dbReference>
<evidence type="ECO:0008006" key="3">
    <source>
        <dbReference type="Google" id="ProtNLM"/>
    </source>
</evidence>
<gene>
    <name evidence="1" type="ORF">KIW84_010486</name>
</gene>
<organism evidence="1 2">
    <name type="scientific">Pisum sativum</name>
    <name type="common">Garden pea</name>
    <name type="synonym">Lathyrus oleraceus</name>
    <dbReference type="NCBI Taxonomy" id="3888"/>
    <lineage>
        <taxon>Eukaryota</taxon>
        <taxon>Viridiplantae</taxon>
        <taxon>Streptophyta</taxon>
        <taxon>Embryophyta</taxon>
        <taxon>Tracheophyta</taxon>
        <taxon>Spermatophyta</taxon>
        <taxon>Magnoliopsida</taxon>
        <taxon>eudicotyledons</taxon>
        <taxon>Gunneridae</taxon>
        <taxon>Pentapetalae</taxon>
        <taxon>rosids</taxon>
        <taxon>fabids</taxon>
        <taxon>Fabales</taxon>
        <taxon>Fabaceae</taxon>
        <taxon>Papilionoideae</taxon>
        <taxon>50 kb inversion clade</taxon>
        <taxon>NPAAA clade</taxon>
        <taxon>Hologalegina</taxon>
        <taxon>IRL clade</taxon>
        <taxon>Fabeae</taxon>
        <taxon>Lathyrus</taxon>
    </lineage>
</organism>
<evidence type="ECO:0000313" key="1">
    <source>
        <dbReference type="EMBL" id="KAI5441042.1"/>
    </source>
</evidence>
<accession>A0A9D4YLC9</accession>
<comment type="caution">
    <text evidence="1">The sequence shown here is derived from an EMBL/GenBank/DDBJ whole genome shotgun (WGS) entry which is preliminary data.</text>
</comment>
<name>A0A9D4YLC9_PEA</name>
<dbReference type="AlphaFoldDB" id="A0A9D4YLC9"/>
<sequence length="115" mass="12910">MPMYQILPWKREVEKSGIALHSSVPCLLSIRVAKTYMPITTQLHEGKRICMSRLILMGLYESLALEVADIVRPENPNSIQIGGHVWLLQLWLIATFESSPKTKIPPNPTTSIKGS</sequence>
<reference evidence="1 2" key="1">
    <citation type="journal article" date="2022" name="Nat. Genet.">
        <title>Improved pea reference genome and pan-genome highlight genomic features and evolutionary characteristics.</title>
        <authorList>
            <person name="Yang T."/>
            <person name="Liu R."/>
            <person name="Luo Y."/>
            <person name="Hu S."/>
            <person name="Wang D."/>
            <person name="Wang C."/>
            <person name="Pandey M.K."/>
            <person name="Ge S."/>
            <person name="Xu Q."/>
            <person name="Li N."/>
            <person name="Li G."/>
            <person name="Huang Y."/>
            <person name="Saxena R.K."/>
            <person name="Ji Y."/>
            <person name="Li M."/>
            <person name="Yan X."/>
            <person name="He Y."/>
            <person name="Liu Y."/>
            <person name="Wang X."/>
            <person name="Xiang C."/>
            <person name="Varshney R.K."/>
            <person name="Ding H."/>
            <person name="Gao S."/>
            <person name="Zong X."/>
        </authorList>
    </citation>
    <scope>NUCLEOTIDE SEQUENCE [LARGE SCALE GENOMIC DNA]</scope>
    <source>
        <strain evidence="1 2">cv. Zhongwan 6</strain>
    </source>
</reference>
<keyword evidence="2" id="KW-1185">Reference proteome</keyword>
<proteinExistence type="predicted"/>
<dbReference type="Proteomes" id="UP001058974">
    <property type="component" value="Chromosome 1"/>
</dbReference>
<dbReference type="EMBL" id="JAMSHJ010000001">
    <property type="protein sequence ID" value="KAI5441042.1"/>
    <property type="molecule type" value="Genomic_DNA"/>
</dbReference>
<evidence type="ECO:0000313" key="2">
    <source>
        <dbReference type="Proteomes" id="UP001058974"/>
    </source>
</evidence>